<dbReference type="Proteomes" id="UP000828390">
    <property type="component" value="Unassembled WGS sequence"/>
</dbReference>
<dbReference type="GO" id="GO:0004725">
    <property type="term" value="F:protein tyrosine phosphatase activity"/>
    <property type="evidence" value="ECO:0007669"/>
    <property type="project" value="InterPro"/>
</dbReference>
<accession>A0A9D4SAJ9</accession>
<organism evidence="2 3">
    <name type="scientific">Dreissena polymorpha</name>
    <name type="common">Zebra mussel</name>
    <name type="synonym">Mytilus polymorpha</name>
    <dbReference type="NCBI Taxonomy" id="45954"/>
    <lineage>
        <taxon>Eukaryota</taxon>
        <taxon>Metazoa</taxon>
        <taxon>Spiralia</taxon>
        <taxon>Lophotrochozoa</taxon>
        <taxon>Mollusca</taxon>
        <taxon>Bivalvia</taxon>
        <taxon>Autobranchia</taxon>
        <taxon>Heteroconchia</taxon>
        <taxon>Euheterodonta</taxon>
        <taxon>Imparidentia</taxon>
        <taxon>Neoheterodontei</taxon>
        <taxon>Myida</taxon>
        <taxon>Dreissenoidea</taxon>
        <taxon>Dreissenidae</taxon>
        <taxon>Dreissena</taxon>
    </lineage>
</organism>
<dbReference type="PROSITE" id="PS50055">
    <property type="entry name" value="TYR_PHOSPHATASE_PTP"/>
    <property type="match status" value="1"/>
</dbReference>
<evidence type="ECO:0000259" key="1">
    <source>
        <dbReference type="PROSITE" id="PS50055"/>
    </source>
</evidence>
<keyword evidence="3" id="KW-1185">Reference proteome</keyword>
<dbReference type="AlphaFoldDB" id="A0A9D4SAJ9"/>
<reference evidence="2" key="1">
    <citation type="journal article" date="2019" name="bioRxiv">
        <title>The Genome of the Zebra Mussel, Dreissena polymorpha: A Resource for Invasive Species Research.</title>
        <authorList>
            <person name="McCartney M.A."/>
            <person name="Auch B."/>
            <person name="Kono T."/>
            <person name="Mallez S."/>
            <person name="Zhang Y."/>
            <person name="Obille A."/>
            <person name="Becker A."/>
            <person name="Abrahante J.E."/>
            <person name="Garbe J."/>
            <person name="Badalamenti J.P."/>
            <person name="Herman A."/>
            <person name="Mangelson H."/>
            <person name="Liachko I."/>
            <person name="Sullivan S."/>
            <person name="Sone E.D."/>
            <person name="Koren S."/>
            <person name="Silverstein K.A.T."/>
            <person name="Beckman K.B."/>
            <person name="Gohl D.M."/>
        </authorList>
    </citation>
    <scope>NUCLEOTIDE SEQUENCE</scope>
    <source>
        <strain evidence="2">Duluth1</strain>
        <tissue evidence="2">Whole animal</tissue>
    </source>
</reference>
<protein>
    <recommendedName>
        <fullName evidence="1">Tyrosine-protein phosphatase domain-containing protein</fullName>
    </recommendedName>
</protein>
<evidence type="ECO:0000313" key="3">
    <source>
        <dbReference type="Proteomes" id="UP000828390"/>
    </source>
</evidence>
<dbReference type="InterPro" id="IPR000242">
    <property type="entry name" value="PTP_cat"/>
</dbReference>
<comment type="caution">
    <text evidence="2">The sequence shown here is derived from an EMBL/GenBank/DDBJ whole genome shotgun (WGS) entry which is preliminary data.</text>
</comment>
<dbReference type="Pfam" id="PF00102">
    <property type="entry name" value="Y_phosphatase"/>
    <property type="match status" value="1"/>
</dbReference>
<name>A0A9D4SAJ9_DREPO</name>
<dbReference type="Gene3D" id="3.90.190.10">
    <property type="entry name" value="Protein tyrosine phosphatase superfamily"/>
    <property type="match status" value="1"/>
</dbReference>
<dbReference type="InterPro" id="IPR029021">
    <property type="entry name" value="Prot-tyrosine_phosphatase-like"/>
</dbReference>
<dbReference type="SUPFAM" id="SSF52799">
    <property type="entry name" value="(Phosphotyrosine protein) phosphatases II"/>
    <property type="match status" value="1"/>
</dbReference>
<dbReference type="EMBL" id="JAIWYP010000001">
    <property type="protein sequence ID" value="KAH3897916.1"/>
    <property type="molecule type" value="Genomic_DNA"/>
</dbReference>
<evidence type="ECO:0000313" key="2">
    <source>
        <dbReference type="EMBL" id="KAH3897916.1"/>
    </source>
</evidence>
<gene>
    <name evidence="2" type="ORF">DPMN_022112</name>
</gene>
<feature type="domain" description="Tyrosine-protein phosphatase" evidence="1">
    <location>
        <begin position="1"/>
        <end position="45"/>
    </location>
</feature>
<proteinExistence type="predicted"/>
<reference evidence="2" key="2">
    <citation type="submission" date="2020-11" db="EMBL/GenBank/DDBJ databases">
        <authorList>
            <person name="McCartney M.A."/>
            <person name="Auch B."/>
            <person name="Kono T."/>
            <person name="Mallez S."/>
            <person name="Becker A."/>
            <person name="Gohl D.M."/>
            <person name="Silverstein K.A.T."/>
            <person name="Koren S."/>
            <person name="Bechman K.B."/>
            <person name="Herman A."/>
            <person name="Abrahante J.E."/>
            <person name="Garbe J."/>
        </authorList>
    </citation>
    <scope>NUCLEOTIDE SEQUENCE</scope>
    <source>
        <strain evidence="2">Duluth1</strain>
        <tissue evidence="2">Whole animal</tissue>
    </source>
</reference>
<sequence>MPLPNTAADCWRLLFDYHSDTVVMLNEFDRNDKSCALYWPEKYRYTVDKVPMSISPLYDCMT</sequence>